<dbReference type="Pfam" id="PF04664">
    <property type="entry name" value="OGFr_N"/>
    <property type="match status" value="1"/>
</dbReference>
<dbReference type="STRING" id="312017.I7LTZ9"/>
<feature type="domain" description="Opioid growth factor receptor (OGFr) conserved" evidence="3">
    <location>
        <begin position="140"/>
        <end position="288"/>
    </location>
</feature>
<feature type="compositionally biased region" description="Low complexity" evidence="2">
    <location>
        <begin position="17"/>
        <end position="33"/>
    </location>
</feature>
<name>I7LTZ9_TETTS</name>
<dbReference type="OrthoDB" id="283927at2759"/>
<dbReference type="PANTHER" id="PTHR14015">
    <property type="entry name" value="OPIOID GROWTH FACTOR RECEPTOR OGFR ZETA-TYPE OPIOID RECEPTOR"/>
    <property type="match status" value="1"/>
</dbReference>
<proteinExistence type="inferred from homology"/>
<keyword evidence="4" id="KW-0675">Receptor</keyword>
<feature type="compositionally biased region" description="Polar residues" evidence="2">
    <location>
        <begin position="35"/>
        <end position="48"/>
    </location>
</feature>
<dbReference type="InParanoid" id="I7LTZ9"/>
<keyword evidence="5" id="KW-1185">Reference proteome</keyword>
<organism evidence="4 5">
    <name type="scientific">Tetrahymena thermophila (strain SB210)</name>
    <dbReference type="NCBI Taxonomy" id="312017"/>
    <lineage>
        <taxon>Eukaryota</taxon>
        <taxon>Sar</taxon>
        <taxon>Alveolata</taxon>
        <taxon>Ciliophora</taxon>
        <taxon>Intramacronucleata</taxon>
        <taxon>Oligohymenophorea</taxon>
        <taxon>Hymenostomatida</taxon>
        <taxon>Tetrahymenina</taxon>
        <taxon>Tetrahymenidae</taxon>
        <taxon>Tetrahymena</taxon>
    </lineage>
</organism>
<evidence type="ECO:0000313" key="4">
    <source>
        <dbReference type="EMBL" id="EAR87605.1"/>
    </source>
</evidence>
<dbReference type="InterPro" id="IPR006757">
    <property type="entry name" value="OGF_rcpt"/>
</dbReference>
<dbReference type="PANTHER" id="PTHR14015:SF2">
    <property type="entry name" value="OPIOID GROWTH FACTOR RECEPTOR (OGFR) CONSERVED DOMAIN-CONTAINING PROTEIN"/>
    <property type="match status" value="1"/>
</dbReference>
<dbReference type="eggNOG" id="ENOG502QVIF">
    <property type="taxonomic scope" value="Eukaryota"/>
</dbReference>
<dbReference type="GO" id="GO:0140625">
    <property type="term" value="F:opioid growth factor receptor activity"/>
    <property type="evidence" value="ECO:0007669"/>
    <property type="project" value="InterPro"/>
</dbReference>
<feature type="region of interest" description="Disordered" evidence="2">
    <location>
        <begin position="349"/>
        <end position="371"/>
    </location>
</feature>
<reference evidence="5" key="1">
    <citation type="journal article" date="2006" name="PLoS Biol.">
        <title>Macronuclear genome sequence of the ciliate Tetrahymena thermophila, a model eukaryote.</title>
        <authorList>
            <person name="Eisen J.A."/>
            <person name="Coyne R.S."/>
            <person name="Wu M."/>
            <person name="Wu D."/>
            <person name="Thiagarajan M."/>
            <person name="Wortman J.R."/>
            <person name="Badger J.H."/>
            <person name="Ren Q."/>
            <person name="Amedeo P."/>
            <person name="Jones K.M."/>
            <person name="Tallon L.J."/>
            <person name="Delcher A.L."/>
            <person name="Salzberg S.L."/>
            <person name="Silva J.C."/>
            <person name="Haas B.J."/>
            <person name="Majoros W.H."/>
            <person name="Farzad M."/>
            <person name="Carlton J.M."/>
            <person name="Smith R.K. Jr."/>
            <person name="Garg J."/>
            <person name="Pearlman R.E."/>
            <person name="Karrer K.M."/>
            <person name="Sun L."/>
            <person name="Manning G."/>
            <person name="Elde N.C."/>
            <person name="Turkewitz A.P."/>
            <person name="Asai D.J."/>
            <person name="Wilkes D.E."/>
            <person name="Wang Y."/>
            <person name="Cai H."/>
            <person name="Collins K."/>
            <person name="Stewart B.A."/>
            <person name="Lee S.R."/>
            <person name="Wilamowska K."/>
            <person name="Weinberg Z."/>
            <person name="Ruzzo W.L."/>
            <person name="Wloga D."/>
            <person name="Gaertig J."/>
            <person name="Frankel J."/>
            <person name="Tsao C.-C."/>
            <person name="Gorovsky M.A."/>
            <person name="Keeling P.J."/>
            <person name="Waller R.F."/>
            <person name="Patron N.J."/>
            <person name="Cherry J.M."/>
            <person name="Stover N.A."/>
            <person name="Krieger C.J."/>
            <person name="del Toro C."/>
            <person name="Ryder H.F."/>
            <person name="Williamson S.C."/>
            <person name="Barbeau R.A."/>
            <person name="Hamilton E.P."/>
            <person name="Orias E."/>
        </authorList>
    </citation>
    <scope>NUCLEOTIDE SEQUENCE [LARGE SCALE GENOMIC DNA]</scope>
    <source>
        <strain evidence="5">SB210</strain>
    </source>
</reference>
<dbReference type="HOGENOM" id="CLU_747007_0_0_1"/>
<evidence type="ECO:0000313" key="5">
    <source>
        <dbReference type="Proteomes" id="UP000009168"/>
    </source>
</evidence>
<accession>I7LTZ9</accession>
<dbReference type="AlphaFoldDB" id="I7LTZ9"/>
<feature type="region of interest" description="Disordered" evidence="2">
    <location>
        <begin position="17"/>
        <end position="74"/>
    </location>
</feature>
<feature type="compositionally biased region" description="Low complexity" evidence="2">
    <location>
        <begin position="63"/>
        <end position="74"/>
    </location>
</feature>
<dbReference type="KEGG" id="tet:TTHERM_00071120"/>
<dbReference type="Proteomes" id="UP000009168">
    <property type="component" value="Unassembled WGS sequence"/>
</dbReference>
<sequence length="371" mass="43946">MESQKVEEQIINQVVQQTDIQQNNQDINQGDNNSKQEFPSVRNQSMDIETTKAETQKIDMSYKQKAQQQSNQEAQKYQYNNLQAESNSQKIQNGAMISSNQPQNILEEEGLDSEQEDQSRINKKILSKCKGKNDPVLVNYANVLFYAGIKKSNFGRSELIEQIHYRYQNYQILEYDHAYIQWIFPNKYKSSFNYQSKELSDEEIEIFLVEPLLAKRIVKSYEMMLDFYGMSIKNYITGELKRNKNYKERYEDAVCGHNVLRIRRILTSLSNLGFRKYAIQLCKFLQKEINEGDRPLKNRKGDYNYDWQMYQECQDKSDEKILEANCFQKIDQINRESVFFTMGFDKQKQEQLANDQGEEEIQQSKQQKKSF</sequence>
<evidence type="ECO:0000256" key="2">
    <source>
        <dbReference type="SAM" id="MobiDB-lite"/>
    </source>
</evidence>
<evidence type="ECO:0000256" key="1">
    <source>
        <dbReference type="ARBA" id="ARBA00010365"/>
    </source>
</evidence>
<dbReference type="RefSeq" id="XP_001007850.1">
    <property type="nucleotide sequence ID" value="XM_001007850.3"/>
</dbReference>
<dbReference type="GO" id="GO:0016020">
    <property type="term" value="C:membrane"/>
    <property type="evidence" value="ECO:0007669"/>
    <property type="project" value="InterPro"/>
</dbReference>
<comment type="similarity">
    <text evidence="1">Belongs to the opioid growth factor receptor family.</text>
</comment>
<dbReference type="InterPro" id="IPR039574">
    <property type="entry name" value="OGFr"/>
</dbReference>
<evidence type="ECO:0000259" key="3">
    <source>
        <dbReference type="Pfam" id="PF04664"/>
    </source>
</evidence>
<protein>
    <submittedName>
        <fullName evidence="4">Opioid growth factor receptor</fullName>
    </submittedName>
</protein>
<gene>
    <name evidence="4" type="ORF">TTHERM_00071120</name>
</gene>
<dbReference type="EMBL" id="GG662853">
    <property type="protein sequence ID" value="EAR87605.1"/>
    <property type="molecule type" value="Genomic_DNA"/>
</dbReference>
<feature type="compositionally biased region" description="Basic and acidic residues" evidence="2">
    <location>
        <begin position="49"/>
        <end position="62"/>
    </location>
</feature>
<dbReference type="GeneID" id="7832582"/>